<proteinExistence type="predicted"/>
<gene>
    <name evidence="3" type="ORF">ADS77_09495</name>
</gene>
<feature type="signal peptide" evidence="2">
    <location>
        <begin position="1"/>
        <end position="25"/>
    </location>
</feature>
<evidence type="ECO:0000256" key="2">
    <source>
        <dbReference type="SAM" id="SignalP"/>
    </source>
</evidence>
<evidence type="ECO:0000313" key="4">
    <source>
        <dbReference type="Proteomes" id="UP000037848"/>
    </source>
</evidence>
<dbReference type="Proteomes" id="UP000037848">
    <property type="component" value="Unassembled WGS sequence"/>
</dbReference>
<keyword evidence="2" id="KW-0732">Signal</keyword>
<dbReference type="PATRIC" id="fig|187330.3.peg.3982"/>
<reference evidence="3 4" key="1">
    <citation type="submission" date="2015-08" db="EMBL/GenBank/DDBJ databases">
        <title>Draft Genome Sequence of Pseudoalteromonas porphyrae UCD-SED14.</title>
        <authorList>
            <person name="Coil D.A."/>
            <person name="Jospin G."/>
            <person name="Lee R.D."/>
            <person name="Eisen J.A."/>
        </authorList>
    </citation>
    <scope>NUCLEOTIDE SEQUENCE [LARGE SCALE GENOMIC DNA]</scope>
    <source>
        <strain evidence="3 4">UCD-SED14</strain>
    </source>
</reference>
<evidence type="ECO:0008006" key="5">
    <source>
        <dbReference type="Google" id="ProtNLM"/>
    </source>
</evidence>
<feature type="coiled-coil region" evidence="1">
    <location>
        <begin position="34"/>
        <end position="68"/>
    </location>
</feature>
<dbReference type="SUPFAM" id="SSF56935">
    <property type="entry name" value="Porins"/>
    <property type="match status" value="1"/>
</dbReference>
<comment type="caution">
    <text evidence="3">The sequence shown here is derived from an EMBL/GenBank/DDBJ whole genome shotgun (WGS) entry which is preliminary data.</text>
</comment>
<feature type="chain" id="PRO_5005855045" description="Porin" evidence="2">
    <location>
        <begin position="26"/>
        <end position="472"/>
    </location>
</feature>
<keyword evidence="4" id="KW-1185">Reference proteome</keyword>
<protein>
    <recommendedName>
        <fullName evidence="5">Porin</fullName>
    </recommendedName>
</protein>
<evidence type="ECO:0000256" key="1">
    <source>
        <dbReference type="SAM" id="Coils"/>
    </source>
</evidence>
<organism evidence="3 4">
    <name type="scientific">Pseudoalteromonas porphyrae</name>
    <dbReference type="NCBI Taxonomy" id="187330"/>
    <lineage>
        <taxon>Bacteria</taxon>
        <taxon>Pseudomonadati</taxon>
        <taxon>Pseudomonadota</taxon>
        <taxon>Gammaproteobacteria</taxon>
        <taxon>Alteromonadales</taxon>
        <taxon>Pseudoalteromonadaceae</taxon>
        <taxon>Pseudoalteromonas</taxon>
    </lineage>
</organism>
<name>A0A0N0M004_9GAMM</name>
<dbReference type="EMBL" id="LHPH01000008">
    <property type="protein sequence ID" value="KPH63498.1"/>
    <property type="molecule type" value="Genomic_DNA"/>
</dbReference>
<dbReference type="InterPro" id="IPR023614">
    <property type="entry name" value="Porin_dom_sf"/>
</dbReference>
<sequence length="472" mass="53270">MGAVMTRKIISTAIYLALLPTSVFATDVDVETQLAQLQQQLALQQKAITRLTAQLAEQQQQKTQLNDINVVTTDKKKQSFIRDKSDTPSLTFKSYGTLAYRNDEIFDNIQDISPDRRATTDLERVVTEFEYQINKNWQIEFEIEYEHGGTGTTLEYDGFEEFGEFESEVEAGGEVIVEKLQVKYEFNPNVQVKFGHIYVPVGLGTDLNKPDQYFTTSRHWSEASMIPQVWHETGVNLITNWQDFTLQTMISTGLNSEYFRTTNWIAGGAQQRFETNTADDLALTLRLDYGDVKKGKGVGISYYNSDTSGNRRNQGKLDVDGNVSILGVHGAWEYQDFTLRGQYLYGELEDSVAITNANKTTPGLRPGSFSQLGSKSESAFFEAAYNTQHMFNLSSPLYVFTSFDYANPLLEVAKGTPIDRFDISEFSMGINYLPNKNLILKFQGGQRQYAQSNIDNTTHFSASIGYIFSTTL</sequence>
<keyword evidence="1" id="KW-0175">Coiled coil</keyword>
<evidence type="ECO:0000313" key="3">
    <source>
        <dbReference type="EMBL" id="KPH63498.1"/>
    </source>
</evidence>
<dbReference type="STRING" id="187330.AMS58_04760"/>
<dbReference type="Gene3D" id="2.40.160.10">
    <property type="entry name" value="Porin"/>
    <property type="match status" value="1"/>
</dbReference>
<accession>A0A0N0M004</accession>
<dbReference type="AlphaFoldDB" id="A0A0N0M004"/>